<name>C4XTB1_SOLM1</name>
<feature type="domain" description="FecR protein" evidence="3">
    <location>
        <begin position="70"/>
        <end position="171"/>
    </location>
</feature>
<protein>
    <recommendedName>
        <fullName evidence="3">FecR protein domain-containing protein</fullName>
    </recommendedName>
</protein>
<organism evidence="4 5">
    <name type="scientific">Solidesulfovibrio magneticus (strain ATCC 700980 / DSM 13731 / RS-1)</name>
    <name type="common">Desulfovibrio magneticus</name>
    <dbReference type="NCBI Taxonomy" id="573370"/>
    <lineage>
        <taxon>Bacteria</taxon>
        <taxon>Pseudomonadati</taxon>
        <taxon>Thermodesulfobacteriota</taxon>
        <taxon>Desulfovibrionia</taxon>
        <taxon>Desulfovibrionales</taxon>
        <taxon>Desulfovibrionaceae</taxon>
        <taxon>Solidesulfovibrio</taxon>
    </lineage>
</organism>
<keyword evidence="5" id="KW-1185">Reference proteome</keyword>
<evidence type="ECO:0000313" key="5">
    <source>
        <dbReference type="Proteomes" id="UP000009071"/>
    </source>
</evidence>
<keyword evidence="2" id="KW-0732">Signal</keyword>
<dbReference type="eggNOG" id="COG4254">
    <property type="taxonomic scope" value="Bacteria"/>
</dbReference>
<dbReference type="OrthoDB" id="5444704at2"/>
<feature type="chain" id="PRO_5002946257" description="FecR protein domain-containing protein" evidence="2">
    <location>
        <begin position="32"/>
        <end position="245"/>
    </location>
</feature>
<evidence type="ECO:0000259" key="3">
    <source>
        <dbReference type="Pfam" id="PF04773"/>
    </source>
</evidence>
<dbReference type="PANTHER" id="PTHR38731">
    <property type="entry name" value="LIPL45-RELATED LIPOPROTEIN-RELATED"/>
    <property type="match status" value="1"/>
</dbReference>
<dbReference type="KEGG" id="dma:DMR_24170"/>
<dbReference type="AlphaFoldDB" id="C4XTB1"/>
<dbReference type="Pfam" id="PF04773">
    <property type="entry name" value="FecR"/>
    <property type="match status" value="1"/>
</dbReference>
<dbReference type="Proteomes" id="UP000009071">
    <property type="component" value="Chromosome"/>
</dbReference>
<dbReference type="EMBL" id="AP010904">
    <property type="protein sequence ID" value="BAH75908.1"/>
    <property type="molecule type" value="Genomic_DNA"/>
</dbReference>
<evidence type="ECO:0000313" key="4">
    <source>
        <dbReference type="EMBL" id="BAH75908.1"/>
    </source>
</evidence>
<accession>C4XTB1</accession>
<evidence type="ECO:0000256" key="2">
    <source>
        <dbReference type="SAM" id="SignalP"/>
    </source>
</evidence>
<dbReference type="HOGENOM" id="CLU_1198605_0_0_7"/>
<proteinExistence type="predicted"/>
<feature type="region of interest" description="Disordered" evidence="1">
    <location>
        <begin position="179"/>
        <end position="205"/>
    </location>
</feature>
<dbReference type="STRING" id="573370.DMR_24170"/>
<dbReference type="PANTHER" id="PTHR38731:SF1">
    <property type="entry name" value="FECR PROTEIN DOMAIN-CONTAINING PROTEIN"/>
    <property type="match status" value="1"/>
</dbReference>
<feature type="signal peptide" evidence="2">
    <location>
        <begin position="1"/>
        <end position="31"/>
    </location>
</feature>
<evidence type="ECO:0000256" key="1">
    <source>
        <dbReference type="SAM" id="MobiDB-lite"/>
    </source>
</evidence>
<gene>
    <name evidence="4" type="ordered locus">DMR_24170</name>
</gene>
<dbReference type="RefSeq" id="WP_015861088.1">
    <property type="nucleotide sequence ID" value="NC_012796.1"/>
</dbReference>
<dbReference type="InterPro" id="IPR006860">
    <property type="entry name" value="FecR"/>
</dbReference>
<dbReference type="Gene3D" id="2.60.120.1440">
    <property type="match status" value="1"/>
</dbReference>
<reference evidence="4 5" key="1">
    <citation type="journal article" date="2009" name="Genome Res.">
        <title>Whole genome sequence of Desulfovibrio magneticus strain RS-1 revealed common gene clusters in magnetotactic bacteria.</title>
        <authorList>
            <person name="Nakazawa H."/>
            <person name="Arakaki A."/>
            <person name="Narita-Yamada S."/>
            <person name="Yashiro I."/>
            <person name="Jinno K."/>
            <person name="Aoki N."/>
            <person name="Tsuruyama A."/>
            <person name="Okamura Y."/>
            <person name="Tanikawa S."/>
            <person name="Fujita N."/>
            <person name="Takeyama H."/>
            <person name="Matsunaga T."/>
        </authorList>
    </citation>
    <scope>NUCLEOTIDE SEQUENCE [LARGE SCALE GENOMIC DNA]</scope>
    <source>
        <strain evidence="5">ATCC 700980 / DSM 13731 / RS-1</strain>
    </source>
</reference>
<sequence>MSRFACHGIDLLATICLTLLLALCLADTAQAAKEAEPAGVVSAIEDAVQAIAADGTSRELALESPVFVGDAIVTSPTGAARISLQDGTILTLQAESRLEIKDFAYKGQSNDAMRLAVSFVSGICRLLSGQIVKKNPDRYVVDSPYATIGIRGTEIGTRIRGNAQLVALLSGTPISVTATDGQSQTIPQPDYGVDLGPGKAPSAPRPLTEEEKMLFTRLVFRRQMDSMRLQMLLQSSRPVMRPGRF</sequence>